<dbReference type="InterPro" id="IPR005151">
    <property type="entry name" value="Tail-specific_protease"/>
</dbReference>
<name>A0ABZ2Z077_9BACT</name>
<evidence type="ECO:0000259" key="2">
    <source>
        <dbReference type="Pfam" id="PF03572"/>
    </source>
</evidence>
<dbReference type="EMBL" id="CP150096">
    <property type="protein sequence ID" value="WZN43924.1"/>
    <property type="molecule type" value="Genomic_DNA"/>
</dbReference>
<evidence type="ECO:0000256" key="1">
    <source>
        <dbReference type="SAM" id="SignalP"/>
    </source>
</evidence>
<accession>A0ABZ2Z077</accession>
<dbReference type="RefSeq" id="WP_341838718.1">
    <property type="nucleotide sequence ID" value="NZ_CP149792.1"/>
</dbReference>
<dbReference type="Pfam" id="PF03572">
    <property type="entry name" value="Peptidase_S41"/>
    <property type="match status" value="1"/>
</dbReference>
<feature type="domain" description="Tail specific protease" evidence="2">
    <location>
        <begin position="228"/>
        <end position="385"/>
    </location>
</feature>
<feature type="signal peptide" evidence="1">
    <location>
        <begin position="1"/>
        <end position="18"/>
    </location>
</feature>
<reference evidence="3 4" key="1">
    <citation type="submission" date="2024-03" db="EMBL/GenBank/DDBJ databases">
        <title>Chitinophaga caseinilytica sp. nov., a casein hydrolysing bacterium isolated from forest soil.</title>
        <authorList>
            <person name="Lee D.S."/>
            <person name="Han D.M."/>
            <person name="Baek J.H."/>
            <person name="Choi D.G."/>
            <person name="Jeon J.H."/>
            <person name="Jeon C.O."/>
        </authorList>
    </citation>
    <scope>NUCLEOTIDE SEQUENCE [LARGE SCALE GENOMIC DNA]</scope>
    <source>
        <strain evidence="3 4">KACC 19118</strain>
    </source>
</reference>
<evidence type="ECO:0000313" key="4">
    <source>
        <dbReference type="Proteomes" id="UP001449657"/>
    </source>
</evidence>
<keyword evidence="4" id="KW-1185">Reference proteome</keyword>
<dbReference type="Gene3D" id="3.90.226.10">
    <property type="entry name" value="2-enoyl-CoA Hydratase, Chain A, domain 1"/>
    <property type="match status" value="1"/>
</dbReference>
<proteinExistence type="predicted"/>
<protein>
    <submittedName>
        <fullName evidence="3">S41 family peptidase</fullName>
    </submittedName>
</protein>
<feature type="chain" id="PRO_5045113406" evidence="1">
    <location>
        <begin position="19"/>
        <end position="452"/>
    </location>
</feature>
<dbReference type="InterPro" id="IPR029045">
    <property type="entry name" value="ClpP/crotonase-like_dom_sf"/>
</dbReference>
<dbReference type="Proteomes" id="UP001449657">
    <property type="component" value="Chromosome"/>
</dbReference>
<evidence type="ECO:0000313" key="3">
    <source>
        <dbReference type="EMBL" id="WZN43924.1"/>
    </source>
</evidence>
<sequence>MNRIVFCLLLLITGNTFAQSPLTRAQAVSDIDYYVRTMKASHYSPFAEITEKEFDRRTGEIKSAIGDSISIPEFLWKMYEITALIGDAHSTPQLGQPAFRDDFQSPLFFPYRLLQDKNGVYVPRMMAIVHGLEPGEPIVSINGVSIDALRRELDTHLAGLPAFRREAGIRLFSYFLYLKGVRPPFTVTFREKGSPQTVIQQRVPLKAALAVSMPHITEPFVFEVRAGKVGYLDVRTLSASPAKFSAFLDSAFTAFQQVNVHTLAIDLRNNSGGNTDLADILLSYITRKPYSWGLKSWKISQPYKDALIANGDTTAPYLRRENGTIWNSSDPLVQKLPSRHADSLFKGKVYFITGPFTFSSAMALADVVKTWKLGTIVGEPTGEKTKDYGEAFTIELPASKIRIQSTSSLSHGASGTRAANMPVMPGVPIRTEVADDRRGIDRAMAYILRQAK</sequence>
<gene>
    <name evidence="3" type="ORF">WJU22_13555</name>
</gene>
<keyword evidence="1" id="KW-0732">Signal</keyword>
<organism evidence="3 4">
    <name type="scientific">Chitinophaga caseinilytica</name>
    <dbReference type="NCBI Taxonomy" id="2267521"/>
    <lineage>
        <taxon>Bacteria</taxon>
        <taxon>Pseudomonadati</taxon>
        <taxon>Bacteroidota</taxon>
        <taxon>Chitinophagia</taxon>
        <taxon>Chitinophagales</taxon>
        <taxon>Chitinophagaceae</taxon>
        <taxon>Chitinophaga</taxon>
    </lineage>
</organism>
<dbReference type="SUPFAM" id="SSF52096">
    <property type="entry name" value="ClpP/crotonase"/>
    <property type="match status" value="1"/>
</dbReference>